<dbReference type="OrthoDB" id="2014201at2759"/>
<evidence type="ECO:0000313" key="2">
    <source>
        <dbReference type="Proteomes" id="UP000789831"/>
    </source>
</evidence>
<dbReference type="Gene3D" id="3.90.550.10">
    <property type="entry name" value="Spore Coat Polysaccharide Biosynthesis Protein SpsA, Chain A"/>
    <property type="match status" value="1"/>
</dbReference>
<dbReference type="InterPro" id="IPR002495">
    <property type="entry name" value="Glyco_trans_8"/>
</dbReference>
<sequence>MPNDFNTPQQPQQKQKVWATLITKENDYIISAKVLAFSLLCTASKYPLVIMHTKTVSKQSLDELLQFECQLRQVEFLEPPKGVAREIVKGYNETWTKLRAWGLTEFERVALLDADMLVMHNMDELLDDDELLKDENWLAASNACTCNPGKNPEYPKTWVPESCVYTPQIESDSNFATIKFVDYFNSGMLVLKPNDDVFARILKELYNHPNPDVLIFPDQDFLNEAFKSHWVRLPYIYNALKTLRNCHSNIWNDDQVKNIHYILDKPWRITDRDSAEAKSNQAYVLNLWWFKYFDEMKKFEESRSRQQ</sequence>
<organism evidence="1 2">
    <name type="scientific">Ambispora gerdemannii</name>
    <dbReference type="NCBI Taxonomy" id="144530"/>
    <lineage>
        <taxon>Eukaryota</taxon>
        <taxon>Fungi</taxon>
        <taxon>Fungi incertae sedis</taxon>
        <taxon>Mucoromycota</taxon>
        <taxon>Glomeromycotina</taxon>
        <taxon>Glomeromycetes</taxon>
        <taxon>Archaeosporales</taxon>
        <taxon>Ambisporaceae</taxon>
        <taxon>Ambispora</taxon>
    </lineage>
</organism>
<keyword evidence="2" id="KW-1185">Reference proteome</keyword>
<proteinExistence type="predicted"/>
<evidence type="ECO:0000313" key="1">
    <source>
        <dbReference type="EMBL" id="CAG8433372.1"/>
    </source>
</evidence>
<accession>A0A9N8UXG0</accession>
<dbReference type="CDD" id="cd02537">
    <property type="entry name" value="GT8_Glycogenin"/>
    <property type="match status" value="1"/>
</dbReference>
<dbReference type="PANTHER" id="PTHR11183">
    <property type="entry name" value="GLYCOGENIN SUBFAMILY MEMBER"/>
    <property type="match status" value="1"/>
</dbReference>
<dbReference type="SUPFAM" id="SSF53448">
    <property type="entry name" value="Nucleotide-diphospho-sugar transferases"/>
    <property type="match status" value="1"/>
</dbReference>
<protein>
    <submittedName>
        <fullName evidence="1">8103_t:CDS:1</fullName>
    </submittedName>
</protein>
<dbReference type="EMBL" id="CAJVPL010000005">
    <property type="protein sequence ID" value="CAG8433372.1"/>
    <property type="molecule type" value="Genomic_DNA"/>
</dbReference>
<dbReference type="AlphaFoldDB" id="A0A9N8UXG0"/>
<name>A0A9N8UXG0_9GLOM</name>
<gene>
    <name evidence="1" type="ORF">AGERDE_LOCUS107</name>
</gene>
<dbReference type="GO" id="GO:0016757">
    <property type="term" value="F:glycosyltransferase activity"/>
    <property type="evidence" value="ECO:0007669"/>
    <property type="project" value="InterPro"/>
</dbReference>
<dbReference type="Pfam" id="PF01501">
    <property type="entry name" value="Glyco_transf_8"/>
    <property type="match status" value="1"/>
</dbReference>
<dbReference type="InterPro" id="IPR029044">
    <property type="entry name" value="Nucleotide-diphossugar_trans"/>
</dbReference>
<dbReference type="InterPro" id="IPR050587">
    <property type="entry name" value="GNT1/Glycosyltrans_8"/>
</dbReference>
<dbReference type="Proteomes" id="UP000789831">
    <property type="component" value="Unassembled WGS sequence"/>
</dbReference>
<comment type="caution">
    <text evidence="1">The sequence shown here is derived from an EMBL/GenBank/DDBJ whole genome shotgun (WGS) entry which is preliminary data.</text>
</comment>
<reference evidence="1" key="1">
    <citation type="submission" date="2021-06" db="EMBL/GenBank/DDBJ databases">
        <authorList>
            <person name="Kallberg Y."/>
            <person name="Tangrot J."/>
            <person name="Rosling A."/>
        </authorList>
    </citation>
    <scope>NUCLEOTIDE SEQUENCE</scope>
    <source>
        <strain evidence="1">MT106</strain>
    </source>
</reference>